<protein>
    <recommendedName>
        <fullName evidence="4">Secreted protein</fullName>
    </recommendedName>
</protein>
<gene>
    <name evidence="2" type="ORF">AN218_17940</name>
</gene>
<feature type="compositionally biased region" description="Pro residues" evidence="1">
    <location>
        <begin position="98"/>
        <end position="107"/>
    </location>
</feature>
<dbReference type="PATRIC" id="fig|518642.10.peg.4238"/>
<organism evidence="2 3">
    <name type="scientific">Streptomyces nanshensis</name>
    <dbReference type="NCBI Taxonomy" id="518642"/>
    <lineage>
        <taxon>Bacteria</taxon>
        <taxon>Bacillati</taxon>
        <taxon>Actinomycetota</taxon>
        <taxon>Actinomycetes</taxon>
        <taxon>Kitasatosporales</taxon>
        <taxon>Streptomycetaceae</taxon>
        <taxon>Streptomyces</taxon>
    </lineage>
</organism>
<keyword evidence="3" id="KW-1185">Reference proteome</keyword>
<name>A0A1E7L2F5_9ACTN</name>
<dbReference type="EMBL" id="LJGW01000305">
    <property type="protein sequence ID" value="OEV10348.1"/>
    <property type="molecule type" value="Genomic_DNA"/>
</dbReference>
<dbReference type="Proteomes" id="UP000176005">
    <property type="component" value="Unassembled WGS sequence"/>
</dbReference>
<reference evidence="2 3" key="1">
    <citation type="journal article" date="2016" name="Front. Microbiol.">
        <title>Comparative Genomics Analysis of Streptomyces Species Reveals Their Adaptation to the Marine Environment and Their Diversity at the Genomic Level.</title>
        <authorList>
            <person name="Tian X."/>
            <person name="Zhang Z."/>
            <person name="Yang T."/>
            <person name="Chen M."/>
            <person name="Li J."/>
            <person name="Chen F."/>
            <person name="Yang J."/>
            <person name="Li W."/>
            <person name="Zhang B."/>
            <person name="Zhang Z."/>
            <person name="Wu J."/>
            <person name="Zhang C."/>
            <person name="Long L."/>
            <person name="Xiao J."/>
        </authorList>
    </citation>
    <scope>NUCLEOTIDE SEQUENCE [LARGE SCALE GENOMIC DNA]</scope>
    <source>
        <strain evidence="2 3">SCSIO 10429</strain>
    </source>
</reference>
<evidence type="ECO:0000313" key="2">
    <source>
        <dbReference type="EMBL" id="OEV10348.1"/>
    </source>
</evidence>
<evidence type="ECO:0008006" key="4">
    <source>
        <dbReference type="Google" id="ProtNLM"/>
    </source>
</evidence>
<evidence type="ECO:0000256" key="1">
    <source>
        <dbReference type="SAM" id="MobiDB-lite"/>
    </source>
</evidence>
<accession>A0A1E7L2F5</accession>
<proteinExistence type="predicted"/>
<dbReference type="AlphaFoldDB" id="A0A1E7L2F5"/>
<feature type="compositionally biased region" description="Pro residues" evidence="1">
    <location>
        <begin position="56"/>
        <end position="67"/>
    </location>
</feature>
<feature type="region of interest" description="Disordered" evidence="1">
    <location>
        <begin position="35"/>
        <end position="118"/>
    </location>
</feature>
<evidence type="ECO:0000313" key="3">
    <source>
        <dbReference type="Proteomes" id="UP000176005"/>
    </source>
</evidence>
<sequence length="185" mass="19257">MGRRPLVHAAAWALATSGAVTLSWFGVHTVLAGTQYDPPRSLPIADGSSSTTGPGAPSPQQPEPSPSPSATKSSPPKQPRPTRSSPAPGGGSHTTKPPADPAPPGQDPPDSGKVQGESVAGGRAVFDMRDDYATLVSATPNDGWETQVWKDTTWIRVTFSKDGAASSIFCRWDGAPPRIESYENG</sequence>
<comment type="caution">
    <text evidence="2">The sequence shown here is derived from an EMBL/GenBank/DDBJ whole genome shotgun (WGS) entry which is preliminary data.</text>
</comment>